<dbReference type="InterPro" id="IPR017900">
    <property type="entry name" value="4Fe4S_Fe_S_CS"/>
</dbReference>
<reference evidence="7 8" key="1">
    <citation type="submission" date="2019-09" db="EMBL/GenBank/DDBJ databases">
        <title>The complete genome of Methanoplanus sp. FWC-SCC4.</title>
        <authorList>
            <person name="Chen S.-C."/>
            <person name="Zhou Y.-Z."/>
            <person name="Lai M.-C."/>
        </authorList>
    </citation>
    <scope>NUCLEOTIDE SEQUENCE [LARGE SCALE GENOMIC DNA]</scope>
    <source>
        <strain evidence="7 8">FWC-SCC4</strain>
    </source>
</reference>
<evidence type="ECO:0000313" key="8">
    <source>
        <dbReference type="Proteomes" id="UP001301797"/>
    </source>
</evidence>
<evidence type="ECO:0000313" key="7">
    <source>
        <dbReference type="EMBL" id="WOF16517.1"/>
    </source>
</evidence>
<dbReference type="GO" id="GO:0005737">
    <property type="term" value="C:cytoplasm"/>
    <property type="evidence" value="ECO:0007669"/>
    <property type="project" value="UniProtKB-SubCell"/>
</dbReference>
<dbReference type="InterPro" id="IPR036643">
    <property type="entry name" value="RNApol_insert_sf"/>
</dbReference>
<comment type="subunit">
    <text evidence="5">Part of the RNA polymerase complex.</text>
</comment>
<dbReference type="SUPFAM" id="SSF56553">
    <property type="entry name" value="Insert subdomain of RNA polymerase alpha subunit"/>
    <property type="match status" value="1"/>
</dbReference>
<dbReference type="Gene3D" id="2.170.120.12">
    <property type="entry name" value="DNA-directed RNA polymerase, insert domain"/>
    <property type="match status" value="1"/>
</dbReference>
<dbReference type="SMART" id="SM00662">
    <property type="entry name" value="RPOLD"/>
    <property type="match status" value="1"/>
</dbReference>
<dbReference type="Gene3D" id="3.30.1360.10">
    <property type="entry name" value="RNA polymerase, RBP11-like subunit"/>
    <property type="match status" value="1"/>
</dbReference>
<dbReference type="EC" id="2.7.7.6" evidence="5"/>
<evidence type="ECO:0000259" key="6">
    <source>
        <dbReference type="PROSITE" id="PS51379"/>
    </source>
</evidence>
<dbReference type="Proteomes" id="UP001301797">
    <property type="component" value="Chromosome"/>
</dbReference>
<dbReference type="GO" id="GO:0046983">
    <property type="term" value="F:protein dimerization activity"/>
    <property type="evidence" value="ECO:0007669"/>
    <property type="project" value="InterPro"/>
</dbReference>
<dbReference type="EMBL" id="CP043875">
    <property type="protein sequence ID" value="WOF16517.1"/>
    <property type="molecule type" value="Genomic_DNA"/>
</dbReference>
<dbReference type="GO" id="GO:0003899">
    <property type="term" value="F:DNA-directed RNA polymerase activity"/>
    <property type="evidence" value="ECO:0007669"/>
    <property type="project" value="UniProtKB-UniRule"/>
</dbReference>
<dbReference type="InterPro" id="IPR050518">
    <property type="entry name" value="Rpo3/RPB3_RNA_Pol_subunit"/>
</dbReference>
<keyword evidence="5 7" id="KW-0808">Transferase</keyword>
<dbReference type="KEGG" id="mefw:F1737_07280"/>
<evidence type="ECO:0000256" key="3">
    <source>
        <dbReference type="ARBA" id="ARBA00023163"/>
    </source>
</evidence>
<dbReference type="AlphaFoldDB" id="A0AA97FDG5"/>
<dbReference type="PROSITE" id="PS00198">
    <property type="entry name" value="4FE4S_FER_1"/>
    <property type="match status" value="1"/>
</dbReference>
<keyword evidence="8" id="KW-1185">Reference proteome</keyword>
<comment type="function">
    <text evidence="5">DNA-dependent RNA polymerase (RNAP) catalyzes the transcription of DNA into RNA using the four ribonucleoside triphosphates as substrates.</text>
</comment>
<dbReference type="RefSeq" id="WP_317135935.1">
    <property type="nucleotide sequence ID" value="NZ_CP043875.1"/>
</dbReference>
<dbReference type="Pfam" id="PF01193">
    <property type="entry name" value="RNA_pol_L"/>
    <property type="match status" value="1"/>
</dbReference>
<dbReference type="GO" id="GO:0051538">
    <property type="term" value="F:3 iron, 4 sulfur cluster binding"/>
    <property type="evidence" value="ECO:0007669"/>
    <property type="project" value="UniProtKB-KW"/>
</dbReference>
<evidence type="ECO:0000256" key="5">
    <source>
        <dbReference type="HAMAP-Rule" id="MF_00320"/>
    </source>
</evidence>
<feature type="binding site" evidence="5">
    <location>
        <position position="203"/>
    </location>
    <ligand>
        <name>[3Fe-4S] cluster</name>
        <dbReference type="ChEBI" id="CHEBI:21137"/>
    </ligand>
</feature>
<evidence type="ECO:0000256" key="2">
    <source>
        <dbReference type="ARBA" id="ARBA00022490"/>
    </source>
</evidence>
<comment type="subcellular location">
    <subcellularLocation>
        <location evidence="5">Cytoplasm</location>
    </subcellularLocation>
</comment>
<feature type="domain" description="4Fe-4S ferredoxin-type" evidence="6">
    <location>
        <begin position="161"/>
        <end position="191"/>
    </location>
</feature>
<dbReference type="GO" id="GO:0000428">
    <property type="term" value="C:DNA-directed RNA polymerase complex"/>
    <property type="evidence" value="ECO:0007669"/>
    <property type="project" value="UniProtKB-KW"/>
</dbReference>
<sequence length="274" mass="29481">MEIAFSRLDDGVAKFVLSGVSPAFANSLRRTMIGEVPTLAIEDVIIYDNSSALFDEILTHRLGLIPLKTNLSEYKMKSECSCNGEGCPVCESVYTLSVEGPGLVTTSDLIPQNPETAPVNPDIPVVKLEVGQKVVLEAHAELNIGLEHAKWQPTLACGYKTYPVITVSDKCDSCGACVDECPRSVLKLGKKSVEIIESNLENCSMCKLCEKACMASGIGDEPAIRISSDDSKFIFVVESDGSMPVKDIMICALNKLKNKSESLVNVLTDISGAI</sequence>
<dbReference type="GO" id="GO:0016491">
    <property type="term" value="F:oxidoreductase activity"/>
    <property type="evidence" value="ECO:0007669"/>
    <property type="project" value="UniProtKB-ARBA"/>
</dbReference>
<keyword evidence="2 5" id="KW-0963">Cytoplasm</keyword>
<gene>
    <name evidence="5" type="primary">rpo3</name>
    <name evidence="5" type="synonym">rpoD</name>
    <name evidence="7" type="ORF">F1737_07280</name>
</gene>
<keyword evidence="5" id="KW-0003">3Fe-4S</keyword>
<dbReference type="GeneID" id="85229961"/>
<keyword evidence="5" id="KW-0479">Metal-binding</keyword>
<dbReference type="PANTHER" id="PTHR11800:SF2">
    <property type="entry name" value="DNA-DIRECTED RNA POLYMERASE II SUBUNIT RPB3"/>
    <property type="match status" value="1"/>
</dbReference>
<keyword evidence="5" id="KW-0411">Iron-sulfur</keyword>
<dbReference type="HAMAP" id="MF_00320">
    <property type="entry name" value="RNApol_arch_Rpo3"/>
    <property type="match status" value="1"/>
</dbReference>
<dbReference type="Pfam" id="PF00037">
    <property type="entry name" value="Fer4"/>
    <property type="match status" value="1"/>
</dbReference>
<protein>
    <recommendedName>
        <fullName evidence="5">DNA-directed RNA polymerase subunit Rpo3</fullName>
        <ecNumber evidence="5">2.7.7.6</ecNumber>
    </recommendedName>
    <alternativeName>
        <fullName evidence="5">DNA-directed RNA polymerase subunit D</fullName>
    </alternativeName>
</protein>
<dbReference type="GO" id="GO:0003677">
    <property type="term" value="F:DNA binding"/>
    <property type="evidence" value="ECO:0007669"/>
    <property type="project" value="UniProtKB-UniRule"/>
</dbReference>
<comment type="cofactor">
    <cofactor evidence="5">
        <name>[3Fe-4S] cluster</name>
        <dbReference type="ChEBI" id="CHEBI:21137"/>
    </cofactor>
    <text evidence="5">Binds 1 [3Fe-4S] cluster.</text>
</comment>
<name>A0AA97FDG5_9EURY</name>
<proteinExistence type="inferred from homology"/>
<keyword evidence="5 7" id="KW-0548">Nucleotidyltransferase</keyword>
<dbReference type="CDD" id="cd07030">
    <property type="entry name" value="RNAP_D"/>
    <property type="match status" value="1"/>
</dbReference>
<dbReference type="InterPro" id="IPR011262">
    <property type="entry name" value="DNA-dir_RNA_pol_insert"/>
</dbReference>
<feature type="binding site" evidence="5">
    <location>
        <position position="206"/>
    </location>
    <ligand>
        <name>[3Fe-4S] cluster</name>
        <dbReference type="ChEBI" id="CHEBI:21137"/>
    </ligand>
</feature>
<dbReference type="Pfam" id="PF01000">
    <property type="entry name" value="RNA_pol_A_bac"/>
    <property type="match status" value="1"/>
</dbReference>
<evidence type="ECO:0000256" key="4">
    <source>
        <dbReference type="ARBA" id="ARBA00025804"/>
    </source>
</evidence>
<dbReference type="Gene3D" id="3.30.70.3110">
    <property type="match status" value="1"/>
</dbReference>
<evidence type="ECO:0000256" key="1">
    <source>
        <dbReference type="ARBA" id="ARBA00022478"/>
    </source>
</evidence>
<dbReference type="GO" id="GO:0006351">
    <property type="term" value="P:DNA-templated transcription"/>
    <property type="evidence" value="ECO:0007669"/>
    <property type="project" value="UniProtKB-UniRule"/>
</dbReference>
<dbReference type="PANTHER" id="PTHR11800">
    <property type="entry name" value="DNA-DIRECTED RNA POLYMERASE"/>
    <property type="match status" value="1"/>
</dbReference>
<dbReference type="NCBIfam" id="NF001988">
    <property type="entry name" value="PRK00783.1"/>
    <property type="match status" value="1"/>
</dbReference>
<organism evidence="7 8">
    <name type="scientific">Methanochimaera problematica</name>
    <dbReference type="NCBI Taxonomy" id="2609417"/>
    <lineage>
        <taxon>Archaea</taxon>
        <taxon>Methanobacteriati</taxon>
        <taxon>Methanobacteriota</taxon>
        <taxon>Stenosarchaea group</taxon>
        <taxon>Methanomicrobia</taxon>
        <taxon>Methanomicrobiales</taxon>
        <taxon>Methanomicrobiaceae</taxon>
        <taxon>Methanochimaera</taxon>
    </lineage>
</organism>
<dbReference type="PROSITE" id="PS51379">
    <property type="entry name" value="4FE4S_FER_2"/>
    <property type="match status" value="1"/>
</dbReference>
<dbReference type="GO" id="GO:0046872">
    <property type="term" value="F:metal ion binding"/>
    <property type="evidence" value="ECO:0007669"/>
    <property type="project" value="UniProtKB-KW"/>
</dbReference>
<dbReference type="InterPro" id="IPR036603">
    <property type="entry name" value="RBP11-like"/>
</dbReference>
<dbReference type="InterPro" id="IPR011263">
    <property type="entry name" value="DNA-dir_RNA_pol_RpoA/D/Rpb3"/>
</dbReference>
<comment type="catalytic activity">
    <reaction evidence="5">
        <text>RNA(n) + a ribonucleoside 5'-triphosphate = RNA(n+1) + diphosphate</text>
        <dbReference type="Rhea" id="RHEA:21248"/>
        <dbReference type="Rhea" id="RHEA-COMP:14527"/>
        <dbReference type="Rhea" id="RHEA-COMP:17342"/>
        <dbReference type="ChEBI" id="CHEBI:33019"/>
        <dbReference type="ChEBI" id="CHEBI:61557"/>
        <dbReference type="ChEBI" id="CHEBI:140395"/>
        <dbReference type="EC" id="2.7.7.6"/>
    </reaction>
</comment>
<keyword evidence="1 5" id="KW-0240">DNA-directed RNA polymerase</keyword>
<comment type="similarity">
    <text evidence="4 5">Belongs to the archaeal Rpo3/eukaryotic RPB3 RNA polymerase subunit family.</text>
</comment>
<dbReference type="SUPFAM" id="SSF55257">
    <property type="entry name" value="RBP11-like subunits of RNA polymerase"/>
    <property type="match status" value="1"/>
</dbReference>
<accession>A0AA97FDG5</accession>
<keyword evidence="3 5" id="KW-0804">Transcription</keyword>
<dbReference type="InterPro" id="IPR022842">
    <property type="entry name" value="RNAP_Rpo3/Rpb3/RPAC1"/>
</dbReference>
<dbReference type="InterPro" id="IPR017896">
    <property type="entry name" value="4Fe4S_Fe-S-bd"/>
</dbReference>
<feature type="binding site" evidence="5">
    <location>
        <position position="209"/>
    </location>
    <ligand>
        <name>[3Fe-4S] cluster</name>
        <dbReference type="ChEBI" id="CHEBI:21137"/>
    </ligand>
</feature>
<keyword evidence="5" id="KW-0408">Iron</keyword>